<dbReference type="GO" id="GO:0046872">
    <property type="term" value="F:metal ion binding"/>
    <property type="evidence" value="ECO:0007669"/>
    <property type="project" value="UniProtKB-KW"/>
</dbReference>
<sequence>MLYFLSNDERVPQHVRKEMSAWGIVVDGRCVNEGNVEVDAASPYPISYHSIIPKGEECTNLLVPVCLSSSHIAFGSIRMESVFMVLGQSAAVAASISMSDQVTVQEVEYKKLKERLLQVNQILHPRL</sequence>
<dbReference type="GO" id="GO:0016491">
    <property type="term" value="F:oxidoreductase activity"/>
    <property type="evidence" value="ECO:0007669"/>
    <property type="project" value="UniProtKB-KW"/>
</dbReference>
<evidence type="ECO:0008006" key="7">
    <source>
        <dbReference type="Google" id="ProtNLM"/>
    </source>
</evidence>
<evidence type="ECO:0000313" key="6">
    <source>
        <dbReference type="Proteomes" id="UP000033163"/>
    </source>
</evidence>
<dbReference type="KEGG" id="pri:PRIO_1437"/>
<dbReference type="GO" id="GO:0051536">
    <property type="term" value="F:iron-sulfur cluster binding"/>
    <property type="evidence" value="ECO:0007669"/>
    <property type="project" value="UniProtKB-KW"/>
</dbReference>
<name>A0A0E4H7H8_9BACL</name>
<dbReference type="Pfam" id="PF12831">
    <property type="entry name" value="FAD_oxidored"/>
    <property type="match status" value="1"/>
</dbReference>
<evidence type="ECO:0000313" key="5">
    <source>
        <dbReference type="EMBL" id="CQR53560.1"/>
    </source>
</evidence>
<dbReference type="PANTHER" id="PTHR43498">
    <property type="entry name" value="FERREDOXIN:COB-COM HETERODISULFIDE REDUCTASE SUBUNIT A"/>
    <property type="match status" value="1"/>
</dbReference>
<proteinExistence type="predicted"/>
<dbReference type="Proteomes" id="UP000033163">
    <property type="component" value="Chromosome I"/>
</dbReference>
<reference evidence="6" key="1">
    <citation type="submission" date="2015-03" db="EMBL/GenBank/DDBJ databases">
        <authorList>
            <person name="Wibberg D."/>
        </authorList>
    </citation>
    <scope>NUCLEOTIDE SEQUENCE [LARGE SCALE GENOMIC DNA]</scope>
</reference>
<accession>A0A0E4H7H8</accession>
<evidence type="ECO:0000256" key="2">
    <source>
        <dbReference type="ARBA" id="ARBA00023002"/>
    </source>
</evidence>
<dbReference type="HOGENOM" id="CLU_1968400_0_0_9"/>
<evidence type="ECO:0000256" key="1">
    <source>
        <dbReference type="ARBA" id="ARBA00022723"/>
    </source>
</evidence>
<keyword evidence="1" id="KW-0479">Metal-binding</keyword>
<dbReference type="EMBL" id="LN831776">
    <property type="protein sequence ID" value="CQR53560.1"/>
    <property type="molecule type" value="Genomic_DNA"/>
</dbReference>
<evidence type="ECO:0000256" key="3">
    <source>
        <dbReference type="ARBA" id="ARBA00023004"/>
    </source>
</evidence>
<dbReference type="PANTHER" id="PTHR43498:SF1">
    <property type="entry name" value="COB--COM HETERODISULFIDE REDUCTASE IRON-SULFUR SUBUNIT A"/>
    <property type="match status" value="1"/>
</dbReference>
<keyword evidence="4" id="KW-0411">Iron-sulfur</keyword>
<keyword evidence="2" id="KW-0560">Oxidoreductase</keyword>
<dbReference type="PATRIC" id="fig|1073571.4.peg.1501"/>
<protein>
    <recommendedName>
        <fullName evidence="7">FAD dependent oxidoreductase</fullName>
    </recommendedName>
</protein>
<dbReference type="InterPro" id="IPR039650">
    <property type="entry name" value="HdrA-like"/>
</dbReference>
<dbReference type="AlphaFoldDB" id="A0A0E4H7H8"/>
<keyword evidence="3" id="KW-0408">Iron</keyword>
<organism evidence="5 6">
    <name type="scientific">Paenibacillus riograndensis SBR5</name>
    <dbReference type="NCBI Taxonomy" id="1073571"/>
    <lineage>
        <taxon>Bacteria</taxon>
        <taxon>Bacillati</taxon>
        <taxon>Bacillota</taxon>
        <taxon>Bacilli</taxon>
        <taxon>Bacillales</taxon>
        <taxon>Paenibacillaceae</taxon>
        <taxon>Paenibacillus</taxon>
        <taxon>Paenibacillus sonchi group</taxon>
    </lineage>
</organism>
<evidence type="ECO:0000256" key="4">
    <source>
        <dbReference type="ARBA" id="ARBA00023014"/>
    </source>
</evidence>
<gene>
    <name evidence="5" type="ORF">PRIO_1437</name>
</gene>